<dbReference type="OrthoDB" id="9814708at2"/>
<keyword evidence="7" id="KW-0812">Transmembrane</keyword>
<accession>A0A1H9P9G9</accession>
<evidence type="ECO:0000256" key="4">
    <source>
        <dbReference type="ARBA" id="ARBA00022982"/>
    </source>
</evidence>
<dbReference type="Proteomes" id="UP000199766">
    <property type="component" value="Unassembled WGS sequence"/>
</dbReference>
<organism evidence="9 10">
    <name type="scientific">Giesbergeria anulus</name>
    <dbReference type="NCBI Taxonomy" id="180197"/>
    <lineage>
        <taxon>Bacteria</taxon>
        <taxon>Pseudomonadati</taxon>
        <taxon>Pseudomonadota</taxon>
        <taxon>Betaproteobacteria</taxon>
        <taxon>Burkholderiales</taxon>
        <taxon>Comamonadaceae</taxon>
        <taxon>Giesbergeria</taxon>
    </lineage>
</organism>
<name>A0A1H9P9G9_9BURK</name>
<dbReference type="AlphaFoldDB" id="A0A1H9P9G9"/>
<dbReference type="SUPFAM" id="SSF46626">
    <property type="entry name" value="Cytochrome c"/>
    <property type="match status" value="1"/>
</dbReference>
<keyword evidence="4" id="KW-0249">Electron transport</keyword>
<dbReference type="PRINTS" id="PR00607">
    <property type="entry name" value="CYTCHROMECIE"/>
</dbReference>
<dbReference type="InterPro" id="IPR002323">
    <property type="entry name" value="Cyt_CIE"/>
</dbReference>
<gene>
    <name evidence="9" type="ORF">SAMN02982919_02411</name>
</gene>
<evidence type="ECO:0000256" key="5">
    <source>
        <dbReference type="ARBA" id="ARBA00023004"/>
    </source>
</evidence>
<feature type="domain" description="Cytochrome c" evidence="8">
    <location>
        <begin position="75"/>
        <end position="154"/>
    </location>
</feature>
<dbReference type="STRING" id="180197.SAMN02982919_02411"/>
<dbReference type="PANTHER" id="PTHR40942:SF4">
    <property type="entry name" value="CYTOCHROME C5"/>
    <property type="match status" value="1"/>
</dbReference>
<dbReference type="GO" id="GO:0005506">
    <property type="term" value="F:iron ion binding"/>
    <property type="evidence" value="ECO:0007669"/>
    <property type="project" value="InterPro"/>
</dbReference>
<evidence type="ECO:0000256" key="2">
    <source>
        <dbReference type="ARBA" id="ARBA00022617"/>
    </source>
</evidence>
<dbReference type="GO" id="GO:0020037">
    <property type="term" value="F:heme binding"/>
    <property type="evidence" value="ECO:0007669"/>
    <property type="project" value="InterPro"/>
</dbReference>
<dbReference type="PROSITE" id="PS51007">
    <property type="entry name" value="CYTC"/>
    <property type="match status" value="1"/>
</dbReference>
<evidence type="ECO:0000256" key="1">
    <source>
        <dbReference type="ARBA" id="ARBA00022448"/>
    </source>
</evidence>
<protein>
    <submittedName>
        <fullName evidence="9">Cytochrome c5</fullName>
    </submittedName>
</protein>
<reference evidence="9 10" key="1">
    <citation type="submission" date="2016-10" db="EMBL/GenBank/DDBJ databases">
        <authorList>
            <person name="de Groot N.N."/>
        </authorList>
    </citation>
    <scope>NUCLEOTIDE SEQUENCE [LARGE SCALE GENOMIC DNA]</scope>
    <source>
        <strain evidence="9 10">ATCC 35958</strain>
    </source>
</reference>
<evidence type="ECO:0000313" key="10">
    <source>
        <dbReference type="Proteomes" id="UP000199766"/>
    </source>
</evidence>
<dbReference type="Pfam" id="PF13442">
    <property type="entry name" value="Cytochrome_CBB3"/>
    <property type="match status" value="1"/>
</dbReference>
<dbReference type="InterPro" id="IPR036909">
    <property type="entry name" value="Cyt_c-like_dom_sf"/>
</dbReference>
<dbReference type="InterPro" id="IPR009056">
    <property type="entry name" value="Cyt_c-like_dom"/>
</dbReference>
<sequence length="177" mass="17737">MRANPHKKHPNRSRGSLSSVMLTLVLPIAVVVGLVATAYVKTNPTTPAGRLDDGGQAVASRIQKVGTVAIREAKKALRTGEEVYTAQCSACHANGTVGAPKFGDAAAWGPRIGAGFDALLQSALKGKNAMGAQGGGEFNDIEIGRAVAYMANAGGAKFTAPGPAAGAAAAAEATATP</sequence>
<dbReference type="GO" id="GO:0009055">
    <property type="term" value="F:electron transfer activity"/>
    <property type="evidence" value="ECO:0007669"/>
    <property type="project" value="InterPro"/>
</dbReference>
<keyword evidence="5 6" id="KW-0408">Iron</keyword>
<dbReference type="PANTHER" id="PTHR40942">
    <property type="match status" value="1"/>
</dbReference>
<keyword evidence="10" id="KW-1185">Reference proteome</keyword>
<dbReference type="Gene3D" id="1.10.760.10">
    <property type="entry name" value="Cytochrome c-like domain"/>
    <property type="match status" value="1"/>
</dbReference>
<evidence type="ECO:0000256" key="3">
    <source>
        <dbReference type="ARBA" id="ARBA00022723"/>
    </source>
</evidence>
<proteinExistence type="predicted"/>
<keyword evidence="1" id="KW-0813">Transport</keyword>
<keyword evidence="7" id="KW-1133">Transmembrane helix</keyword>
<evidence type="ECO:0000313" key="9">
    <source>
        <dbReference type="EMBL" id="SER44842.1"/>
    </source>
</evidence>
<evidence type="ECO:0000259" key="8">
    <source>
        <dbReference type="PROSITE" id="PS51007"/>
    </source>
</evidence>
<keyword evidence="3 6" id="KW-0479">Metal-binding</keyword>
<evidence type="ECO:0000256" key="6">
    <source>
        <dbReference type="PROSITE-ProRule" id="PRU00433"/>
    </source>
</evidence>
<feature type="transmembrane region" description="Helical" evidence="7">
    <location>
        <begin position="20"/>
        <end position="40"/>
    </location>
</feature>
<evidence type="ECO:0000256" key="7">
    <source>
        <dbReference type="SAM" id="Phobius"/>
    </source>
</evidence>
<keyword evidence="7" id="KW-0472">Membrane</keyword>
<dbReference type="EMBL" id="FOGD01000008">
    <property type="protein sequence ID" value="SER44842.1"/>
    <property type="molecule type" value="Genomic_DNA"/>
</dbReference>
<keyword evidence="2 6" id="KW-0349">Heme</keyword>